<keyword evidence="3" id="KW-0032">Aminotransferase</keyword>
<dbReference type="Pfam" id="PF04864">
    <property type="entry name" value="Alliinase_C"/>
    <property type="match status" value="2"/>
</dbReference>
<dbReference type="SUPFAM" id="SSF53383">
    <property type="entry name" value="PLP-dependent transferases"/>
    <property type="match status" value="1"/>
</dbReference>
<dbReference type="Gene3D" id="3.40.640.10">
    <property type="entry name" value="Type I PLP-dependent aspartate aminotransferase-like (Major domain)"/>
    <property type="match status" value="1"/>
</dbReference>
<keyword evidence="4" id="KW-0663">Pyridoxal phosphate</keyword>
<comment type="caution">
    <text evidence="6">The sequence shown here is derived from an EMBL/GenBank/DDBJ whole genome shotgun (WGS) entry which is preliminary data.</text>
</comment>
<evidence type="ECO:0000256" key="3">
    <source>
        <dbReference type="ARBA" id="ARBA00022576"/>
    </source>
</evidence>
<dbReference type="PANTHER" id="PTHR43795:SF15">
    <property type="entry name" value="TRYPTOPHAN AMINOTRANSFERASE-RELATED PROTEIN 1"/>
    <property type="match status" value="1"/>
</dbReference>
<dbReference type="Gene3D" id="2.10.25.30">
    <property type="entry name" value="EGF-like, alliinase"/>
    <property type="match status" value="1"/>
</dbReference>
<dbReference type="CDD" id="cd00609">
    <property type="entry name" value="AAT_like"/>
    <property type="match status" value="1"/>
</dbReference>
<dbReference type="InterPro" id="IPR050478">
    <property type="entry name" value="Ethylene_sulfur-biosynth"/>
</dbReference>
<feature type="domain" description="Alliinase C-terminal" evidence="5">
    <location>
        <begin position="158"/>
        <end position="422"/>
    </location>
</feature>
<proteinExistence type="inferred from homology"/>
<reference evidence="6 7" key="1">
    <citation type="journal article" date="2024" name="G3 (Bethesda)">
        <title>Genome assembly of Hibiscus sabdariffa L. provides insights into metabolisms of medicinal natural products.</title>
        <authorList>
            <person name="Kim T."/>
        </authorList>
    </citation>
    <scope>NUCLEOTIDE SEQUENCE [LARGE SCALE GENOMIC DNA]</scope>
    <source>
        <strain evidence="6">TK-2024</strain>
        <tissue evidence="6">Old leaves</tissue>
    </source>
</reference>
<gene>
    <name evidence="6" type="ORF">V6N12_020898</name>
</gene>
<dbReference type="InterPro" id="IPR037029">
    <property type="entry name" value="Alliinase_N_sf"/>
</dbReference>
<evidence type="ECO:0000256" key="2">
    <source>
        <dbReference type="ARBA" id="ARBA00006312"/>
    </source>
</evidence>
<dbReference type="Gene3D" id="3.90.1150.10">
    <property type="entry name" value="Aspartate Aminotransferase, domain 1"/>
    <property type="match status" value="1"/>
</dbReference>
<keyword evidence="7" id="KW-1185">Reference proteome</keyword>
<protein>
    <recommendedName>
        <fullName evidence="5">Alliinase C-terminal domain-containing protein</fullName>
    </recommendedName>
</protein>
<comment type="cofactor">
    <cofactor evidence="1">
        <name>pyridoxal 5'-phosphate</name>
        <dbReference type="ChEBI" id="CHEBI:597326"/>
    </cofactor>
</comment>
<dbReference type="InterPro" id="IPR006948">
    <property type="entry name" value="Alliinase_C"/>
</dbReference>
<evidence type="ECO:0000256" key="1">
    <source>
        <dbReference type="ARBA" id="ARBA00001933"/>
    </source>
</evidence>
<evidence type="ECO:0000256" key="4">
    <source>
        <dbReference type="ARBA" id="ARBA00022898"/>
    </source>
</evidence>
<name>A0ABR2D0A7_9ROSI</name>
<sequence>MVVGIDKAASAADSVVSSAKKTPTAIPSDSVINLARGDPTMYQPYWRRMGDKCTVVIPGHDLMSYFSDPGNLCWFLMPELDDAIRRLHRVVGNAVVDDDRYIIVGTGSTQLFQAVLFALSSPQNPDTEPLSVVAAAPFYSIKHGNMGMSSFSSHVVGQPLILHGLVPHLVSYPEETEFLCSGLYKWAGDAYSFDKDGAYVELVTSPNNPDGTIREAVANREGGKLIHDLAYYWPQYTPITSKADYDIMLFTFSKATGHAGSRIGWAIVKDKQVAAKMVKYIELSSIGVSKEAQLRAAKILEVIAEDCASSGPDKEENFFEHGHRLMSDRWEKLREVVKRNGVFSLPKYPRDFCNFKGKDTDSSPAFAWLKAKDGLNCDNLLREFKIITRGGPNFGVDSDYTRVSMLSLDEEFNLFLERLAEIKGAANRM</sequence>
<evidence type="ECO:0000259" key="5">
    <source>
        <dbReference type="Pfam" id="PF04864"/>
    </source>
</evidence>
<dbReference type="PANTHER" id="PTHR43795">
    <property type="entry name" value="BIFUNCTIONAL ASPARTATE AMINOTRANSFERASE AND GLUTAMATE/ASPARTATE-PREPHENATE AMINOTRANSFERASE-RELATED"/>
    <property type="match status" value="1"/>
</dbReference>
<comment type="similarity">
    <text evidence="2">Belongs to the alliinase family.</text>
</comment>
<accession>A0ABR2D0A7</accession>
<dbReference type="EMBL" id="JBBPBM010000039">
    <property type="protein sequence ID" value="KAK8526426.1"/>
    <property type="molecule type" value="Genomic_DNA"/>
</dbReference>
<evidence type="ECO:0000313" key="6">
    <source>
        <dbReference type="EMBL" id="KAK8526426.1"/>
    </source>
</evidence>
<dbReference type="InterPro" id="IPR015421">
    <property type="entry name" value="PyrdxlP-dep_Trfase_major"/>
</dbReference>
<organism evidence="6 7">
    <name type="scientific">Hibiscus sabdariffa</name>
    <name type="common">roselle</name>
    <dbReference type="NCBI Taxonomy" id="183260"/>
    <lineage>
        <taxon>Eukaryota</taxon>
        <taxon>Viridiplantae</taxon>
        <taxon>Streptophyta</taxon>
        <taxon>Embryophyta</taxon>
        <taxon>Tracheophyta</taxon>
        <taxon>Spermatophyta</taxon>
        <taxon>Magnoliopsida</taxon>
        <taxon>eudicotyledons</taxon>
        <taxon>Gunneridae</taxon>
        <taxon>Pentapetalae</taxon>
        <taxon>rosids</taxon>
        <taxon>malvids</taxon>
        <taxon>Malvales</taxon>
        <taxon>Malvaceae</taxon>
        <taxon>Malvoideae</taxon>
        <taxon>Hibiscus</taxon>
    </lineage>
</organism>
<dbReference type="InterPro" id="IPR015424">
    <property type="entry name" value="PyrdxlP-dep_Trfase"/>
</dbReference>
<evidence type="ECO:0000313" key="7">
    <source>
        <dbReference type="Proteomes" id="UP001472677"/>
    </source>
</evidence>
<dbReference type="InterPro" id="IPR015422">
    <property type="entry name" value="PyrdxlP-dep_Trfase_small"/>
</dbReference>
<feature type="domain" description="Alliinase C-terminal" evidence="5">
    <location>
        <begin position="32"/>
        <end position="141"/>
    </location>
</feature>
<keyword evidence="3" id="KW-0808">Transferase</keyword>
<dbReference type="Proteomes" id="UP001472677">
    <property type="component" value="Unassembled WGS sequence"/>
</dbReference>